<organism evidence="2 3">
    <name type="scientific">Syncephalis pseudoplumigaleata</name>
    <dbReference type="NCBI Taxonomy" id="1712513"/>
    <lineage>
        <taxon>Eukaryota</taxon>
        <taxon>Fungi</taxon>
        <taxon>Fungi incertae sedis</taxon>
        <taxon>Zoopagomycota</taxon>
        <taxon>Zoopagomycotina</taxon>
        <taxon>Zoopagomycetes</taxon>
        <taxon>Zoopagales</taxon>
        <taxon>Piptocephalidaceae</taxon>
        <taxon>Syncephalis</taxon>
    </lineage>
</organism>
<evidence type="ECO:0000313" key="3">
    <source>
        <dbReference type="Proteomes" id="UP000278143"/>
    </source>
</evidence>
<accession>A0A4P9Z7C8</accession>
<keyword evidence="1" id="KW-0812">Transmembrane</keyword>
<evidence type="ECO:0000256" key="1">
    <source>
        <dbReference type="SAM" id="Phobius"/>
    </source>
</evidence>
<protein>
    <submittedName>
        <fullName evidence="2">Uncharacterized protein</fullName>
    </submittedName>
</protein>
<dbReference type="EMBL" id="KZ989149">
    <property type="protein sequence ID" value="RKP27801.1"/>
    <property type="molecule type" value="Genomic_DNA"/>
</dbReference>
<evidence type="ECO:0000313" key="2">
    <source>
        <dbReference type="EMBL" id="RKP27801.1"/>
    </source>
</evidence>
<gene>
    <name evidence="2" type="ORF">SYNPS1DRAFT_26553</name>
</gene>
<name>A0A4P9Z7C8_9FUNG</name>
<proteinExistence type="predicted"/>
<keyword evidence="1" id="KW-0472">Membrane</keyword>
<feature type="transmembrane region" description="Helical" evidence="1">
    <location>
        <begin position="96"/>
        <end position="120"/>
    </location>
</feature>
<sequence length="126" mass="12464">MLARDGTPASDGAAGLASADTVDAALASGTADVDASSELRLAATAACCRARNAFAFSCRSSAVSGLSCDKIPLVGGDASVEGASSECSEPSFVGGALAMLCSLSALFLPFSVMAGVVQVYKCSDER</sequence>
<reference evidence="3" key="1">
    <citation type="journal article" date="2018" name="Nat. Microbiol.">
        <title>Leveraging single-cell genomics to expand the fungal tree of life.</title>
        <authorList>
            <person name="Ahrendt S.R."/>
            <person name="Quandt C.A."/>
            <person name="Ciobanu D."/>
            <person name="Clum A."/>
            <person name="Salamov A."/>
            <person name="Andreopoulos B."/>
            <person name="Cheng J.F."/>
            <person name="Woyke T."/>
            <person name="Pelin A."/>
            <person name="Henrissat B."/>
            <person name="Reynolds N.K."/>
            <person name="Benny G.L."/>
            <person name="Smith M.E."/>
            <person name="James T.Y."/>
            <person name="Grigoriev I.V."/>
        </authorList>
    </citation>
    <scope>NUCLEOTIDE SEQUENCE [LARGE SCALE GENOMIC DNA]</scope>
    <source>
        <strain evidence="3">Benny S71-1</strain>
    </source>
</reference>
<dbReference type="AlphaFoldDB" id="A0A4P9Z7C8"/>
<keyword evidence="3" id="KW-1185">Reference proteome</keyword>
<keyword evidence="1" id="KW-1133">Transmembrane helix</keyword>
<dbReference type="Proteomes" id="UP000278143">
    <property type="component" value="Unassembled WGS sequence"/>
</dbReference>